<feature type="chain" id="PRO_5001819820" evidence="2">
    <location>
        <begin position="27"/>
        <end position="502"/>
    </location>
</feature>
<dbReference type="SUPFAM" id="SSF53822">
    <property type="entry name" value="Periplasmic binding protein-like I"/>
    <property type="match status" value="1"/>
</dbReference>
<evidence type="ECO:0000256" key="1">
    <source>
        <dbReference type="SAM" id="MobiDB-lite"/>
    </source>
</evidence>
<dbReference type="Gene3D" id="3.40.50.2300">
    <property type="match status" value="3"/>
</dbReference>
<dbReference type="EMBL" id="JGZL01000007">
    <property type="protein sequence ID" value="KFI89776.1"/>
    <property type="molecule type" value="Genomic_DNA"/>
</dbReference>
<evidence type="ECO:0000256" key="2">
    <source>
        <dbReference type="SAM" id="SignalP"/>
    </source>
</evidence>
<comment type="caution">
    <text evidence="3">The sequence shown here is derived from an EMBL/GenBank/DDBJ whole genome shotgun (WGS) entry which is preliminary data.</text>
</comment>
<keyword evidence="4" id="KW-1185">Reference proteome</keyword>
<accession>A0A087D2M6</accession>
<proteinExistence type="predicted"/>
<dbReference type="eggNOG" id="COG4213">
    <property type="taxonomic scope" value="Bacteria"/>
</dbReference>
<dbReference type="RefSeq" id="WP_026645918.1">
    <property type="nucleotide sequence ID" value="NZ_JGZL01000007.1"/>
</dbReference>
<dbReference type="PROSITE" id="PS51257">
    <property type="entry name" value="PROKAR_LIPOPROTEIN"/>
    <property type="match status" value="1"/>
</dbReference>
<protein>
    <submittedName>
        <fullName evidence="3">Putative periplasmic binding domain protein</fullName>
    </submittedName>
</protein>
<dbReference type="InterPro" id="IPR028082">
    <property type="entry name" value="Peripla_BP_I"/>
</dbReference>
<gene>
    <name evidence="3" type="ORF">BRUM_0993</name>
</gene>
<dbReference type="STRING" id="78346.BRUM_0993"/>
<evidence type="ECO:0000313" key="4">
    <source>
        <dbReference type="Proteomes" id="UP000029078"/>
    </source>
</evidence>
<sequence>MTLHRITTTKRLLALLASACMVTAMGACSSNDNTQSQDKATQSSAVNPAGSVAIFTPADGITISQQTPLSKWEKIVPEIVSSLKQEGVKSSDITVKNSSNLAKQSQSVQDYVVNHINGSEHLSSKSGTTLVVAPVTDLSESDRQYGDYAKHDITWDADAADENAKDHAQSAQRLVSALRLAQNEGMKVVLVSNTLQGYAPDVYAPMVTAEQIGQLQAKELVSKLELGKASSNDPKQIEVLLPYDETDEHGSKEDTSFAQHVFRGIWQILGPYFKDGKAVSPSGTLTASTDESDWQSVAFESAKDEQIKSTLAERLGMDEDDAHPTRIDGIISCNDYVAKNVADELNKLGYTGSSADVNPSITISGIMDSITGKKDLEKKAVPDSPNASTDNDGDKKSDDEENMQWPIITGYGAYISSMPNIVNGKQWMTAMENRKTLAKDIARTCVRLNVAGKPSKLDFIVSATVAGKKTPTIHEDALAISAGNLKKTLIEPNYISLADAGL</sequence>
<keyword evidence="2" id="KW-0732">Signal</keyword>
<organism evidence="3 4">
    <name type="scientific">Bifidobacterium ruminantium</name>
    <dbReference type="NCBI Taxonomy" id="78346"/>
    <lineage>
        <taxon>Bacteria</taxon>
        <taxon>Bacillati</taxon>
        <taxon>Actinomycetota</taxon>
        <taxon>Actinomycetes</taxon>
        <taxon>Bifidobacteriales</taxon>
        <taxon>Bifidobacteriaceae</taxon>
        <taxon>Bifidobacterium</taxon>
    </lineage>
</organism>
<feature type="region of interest" description="Disordered" evidence="1">
    <location>
        <begin position="376"/>
        <end position="402"/>
    </location>
</feature>
<dbReference type="Proteomes" id="UP000029078">
    <property type="component" value="Unassembled WGS sequence"/>
</dbReference>
<dbReference type="AlphaFoldDB" id="A0A087D2M6"/>
<name>A0A087D2M6_BIFRU</name>
<evidence type="ECO:0000313" key="3">
    <source>
        <dbReference type="EMBL" id="KFI89776.1"/>
    </source>
</evidence>
<feature type="signal peptide" evidence="2">
    <location>
        <begin position="1"/>
        <end position="26"/>
    </location>
</feature>
<reference evidence="3 4" key="1">
    <citation type="submission" date="2014-03" db="EMBL/GenBank/DDBJ databases">
        <title>Genomics of Bifidobacteria.</title>
        <authorList>
            <person name="Ventura M."/>
            <person name="Milani C."/>
            <person name="Lugli G.A."/>
        </authorList>
    </citation>
    <scope>NUCLEOTIDE SEQUENCE [LARGE SCALE GENOMIC DNA]</scope>
    <source>
        <strain evidence="3 4">LMG 21811</strain>
    </source>
</reference>